<dbReference type="PANTHER" id="PTHR46773:SF5">
    <property type="entry name" value="OS04G0487100 PROTEIN"/>
    <property type="match status" value="1"/>
</dbReference>
<dbReference type="AlphaFoldDB" id="A0A540NF99"/>
<sequence length="132" mass="14149">MRWSAGDCCDCRFPLLASSILITTLPTIELLLSISQNPKSSPPPKRPAKKPPTKGSINYKNDTAPGSVSSATFADLPGPELKGESMAEAPIPRLDRAAIQIKNLLFVFSGNEVEGCGYSIPVVEEDDFRNSG</sequence>
<name>A0A540NF99_MALBA</name>
<evidence type="ECO:0000313" key="3">
    <source>
        <dbReference type="Proteomes" id="UP000315295"/>
    </source>
</evidence>
<gene>
    <name evidence="2" type="ORF">C1H46_004658</name>
</gene>
<dbReference type="STRING" id="106549.A0A540NF99"/>
<evidence type="ECO:0000313" key="2">
    <source>
        <dbReference type="EMBL" id="TQE09701.1"/>
    </source>
</evidence>
<organism evidence="2 3">
    <name type="scientific">Malus baccata</name>
    <name type="common">Siberian crab apple</name>
    <name type="synonym">Pyrus baccata</name>
    <dbReference type="NCBI Taxonomy" id="106549"/>
    <lineage>
        <taxon>Eukaryota</taxon>
        <taxon>Viridiplantae</taxon>
        <taxon>Streptophyta</taxon>
        <taxon>Embryophyta</taxon>
        <taxon>Tracheophyta</taxon>
        <taxon>Spermatophyta</taxon>
        <taxon>Magnoliopsida</taxon>
        <taxon>eudicotyledons</taxon>
        <taxon>Gunneridae</taxon>
        <taxon>Pentapetalae</taxon>
        <taxon>rosids</taxon>
        <taxon>fabids</taxon>
        <taxon>Rosales</taxon>
        <taxon>Rosaceae</taxon>
        <taxon>Amygdaloideae</taxon>
        <taxon>Maleae</taxon>
        <taxon>Malus</taxon>
    </lineage>
</organism>
<keyword evidence="3" id="KW-1185">Reference proteome</keyword>
<protein>
    <submittedName>
        <fullName evidence="2">Uncharacterized protein</fullName>
    </submittedName>
</protein>
<proteinExistence type="predicted"/>
<dbReference type="EMBL" id="VIEB01000053">
    <property type="protein sequence ID" value="TQE09701.1"/>
    <property type="molecule type" value="Genomic_DNA"/>
</dbReference>
<dbReference type="Proteomes" id="UP000315295">
    <property type="component" value="Unassembled WGS sequence"/>
</dbReference>
<dbReference type="PANTHER" id="PTHR46773">
    <property type="match status" value="1"/>
</dbReference>
<feature type="region of interest" description="Disordered" evidence="1">
    <location>
        <begin position="35"/>
        <end position="84"/>
    </location>
</feature>
<feature type="compositionally biased region" description="Polar residues" evidence="1">
    <location>
        <begin position="55"/>
        <end position="72"/>
    </location>
</feature>
<dbReference type="InterPro" id="IPR053256">
    <property type="entry name" value="Kelch_repeat-containing"/>
</dbReference>
<reference evidence="2 3" key="1">
    <citation type="journal article" date="2019" name="G3 (Bethesda)">
        <title>Sequencing of a Wild Apple (Malus baccata) Genome Unravels the Differences Between Cultivated and Wild Apple Species Regarding Disease Resistance and Cold Tolerance.</title>
        <authorList>
            <person name="Chen X."/>
        </authorList>
    </citation>
    <scope>NUCLEOTIDE SEQUENCE [LARGE SCALE GENOMIC DNA]</scope>
    <source>
        <strain evidence="3">cv. Shandingzi</strain>
        <tissue evidence="2">Leaves</tissue>
    </source>
</reference>
<accession>A0A540NF99</accession>
<comment type="caution">
    <text evidence="2">The sequence shown here is derived from an EMBL/GenBank/DDBJ whole genome shotgun (WGS) entry which is preliminary data.</text>
</comment>
<evidence type="ECO:0000256" key="1">
    <source>
        <dbReference type="SAM" id="MobiDB-lite"/>
    </source>
</evidence>